<name>A0A366IFU1_9MICO</name>
<dbReference type="InterPro" id="IPR011008">
    <property type="entry name" value="Dimeric_a/b-barrel"/>
</dbReference>
<evidence type="ECO:0000256" key="3">
    <source>
        <dbReference type="ARBA" id="ARBA00023163"/>
    </source>
</evidence>
<dbReference type="Proteomes" id="UP000253509">
    <property type="component" value="Unassembled WGS sequence"/>
</dbReference>
<dbReference type="Pfam" id="PF01037">
    <property type="entry name" value="AsnC_trans_reg"/>
    <property type="match status" value="1"/>
</dbReference>
<dbReference type="InterPro" id="IPR019888">
    <property type="entry name" value="Tscrpt_reg_AsnC-like"/>
</dbReference>
<evidence type="ECO:0000259" key="4">
    <source>
        <dbReference type="PROSITE" id="PS50956"/>
    </source>
</evidence>
<evidence type="ECO:0000256" key="2">
    <source>
        <dbReference type="ARBA" id="ARBA00023125"/>
    </source>
</evidence>
<keyword evidence="6" id="KW-1185">Reference proteome</keyword>
<protein>
    <submittedName>
        <fullName evidence="5">AsnC family transcriptional regulator</fullName>
    </submittedName>
</protein>
<keyword evidence="1" id="KW-0805">Transcription regulation</keyword>
<dbReference type="InterPro" id="IPR011991">
    <property type="entry name" value="ArsR-like_HTH"/>
</dbReference>
<dbReference type="PANTHER" id="PTHR30154:SF34">
    <property type="entry name" value="TRANSCRIPTIONAL REGULATOR AZLB"/>
    <property type="match status" value="1"/>
</dbReference>
<dbReference type="GO" id="GO:0005829">
    <property type="term" value="C:cytosol"/>
    <property type="evidence" value="ECO:0007669"/>
    <property type="project" value="TreeGrafter"/>
</dbReference>
<dbReference type="InterPro" id="IPR036390">
    <property type="entry name" value="WH_DNA-bd_sf"/>
</dbReference>
<proteinExistence type="predicted"/>
<dbReference type="GO" id="GO:0043565">
    <property type="term" value="F:sequence-specific DNA binding"/>
    <property type="evidence" value="ECO:0007669"/>
    <property type="project" value="InterPro"/>
</dbReference>
<dbReference type="FunFam" id="1.10.10.10:FF:000186">
    <property type="entry name" value="AsnC family transcriptional regulator"/>
    <property type="match status" value="1"/>
</dbReference>
<dbReference type="InterPro" id="IPR019887">
    <property type="entry name" value="Tscrpt_reg_AsnC/Lrp_C"/>
</dbReference>
<accession>A0A366IFU1</accession>
<organism evidence="5 6">
    <name type="scientific">Brevibacterium celere</name>
    <dbReference type="NCBI Taxonomy" id="225845"/>
    <lineage>
        <taxon>Bacteria</taxon>
        <taxon>Bacillati</taxon>
        <taxon>Actinomycetota</taxon>
        <taxon>Actinomycetes</taxon>
        <taxon>Micrococcales</taxon>
        <taxon>Brevibacteriaceae</taxon>
        <taxon>Brevibacterium</taxon>
    </lineage>
</organism>
<evidence type="ECO:0000313" key="6">
    <source>
        <dbReference type="Proteomes" id="UP000253509"/>
    </source>
</evidence>
<dbReference type="SUPFAM" id="SSF54909">
    <property type="entry name" value="Dimeric alpha+beta barrel"/>
    <property type="match status" value="1"/>
</dbReference>
<dbReference type="Gene3D" id="3.30.70.920">
    <property type="match status" value="1"/>
</dbReference>
<feature type="domain" description="HTH asnC-type" evidence="4">
    <location>
        <begin position="1"/>
        <end position="62"/>
    </location>
</feature>
<dbReference type="PANTHER" id="PTHR30154">
    <property type="entry name" value="LEUCINE-RESPONSIVE REGULATORY PROTEIN"/>
    <property type="match status" value="1"/>
</dbReference>
<dbReference type="AlphaFoldDB" id="A0A366IFU1"/>
<comment type="caution">
    <text evidence="5">The sequence shown here is derived from an EMBL/GenBank/DDBJ whole genome shotgun (WGS) entry which is preliminary data.</text>
</comment>
<dbReference type="SUPFAM" id="SSF46785">
    <property type="entry name" value="Winged helix' DNA-binding domain"/>
    <property type="match status" value="1"/>
</dbReference>
<dbReference type="InterPro" id="IPR036388">
    <property type="entry name" value="WH-like_DNA-bd_sf"/>
</dbReference>
<keyword evidence="3" id="KW-0804">Transcription</keyword>
<reference evidence="5 6" key="1">
    <citation type="submission" date="2018-06" db="EMBL/GenBank/DDBJ databases">
        <title>Freshwater and sediment microbial communities from various areas in North America, analyzing microbe dynamics in response to fracking.</title>
        <authorList>
            <person name="Lamendella R."/>
        </authorList>
    </citation>
    <scope>NUCLEOTIDE SEQUENCE [LARGE SCALE GENOMIC DNA]</scope>
    <source>
        <strain evidence="5 6">3b_TX</strain>
    </source>
</reference>
<dbReference type="PRINTS" id="PR00033">
    <property type="entry name" value="HTHASNC"/>
</dbReference>
<dbReference type="InterPro" id="IPR000485">
    <property type="entry name" value="AsnC-type_HTH_dom"/>
</dbReference>
<gene>
    <name evidence="5" type="ORF">DFO65_11463</name>
</gene>
<keyword evidence="2" id="KW-0238">DNA-binding</keyword>
<dbReference type="Gene3D" id="1.10.10.10">
    <property type="entry name" value="Winged helix-like DNA-binding domain superfamily/Winged helix DNA-binding domain"/>
    <property type="match status" value="1"/>
</dbReference>
<evidence type="ECO:0000256" key="1">
    <source>
        <dbReference type="ARBA" id="ARBA00023015"/>
    </source>
</evidence>
<dbReference type="Pfam" id="PF13412">
    <property type="entry name" value="HTH_24"/>
    <property type="match status" value="1"/>
</dbReference>
<dbReference type="CDD" id="cd00090">
    <property type="entry name" value="HTH_ARSR"/>
    <property type="match status" value="1"/>
</dbReference>
<sequence>MDAIDRKILSLLQEDGRITFTELARRVQLSVSRCQRRVRELEEAGVIRGFRGMVDAGKSGFGFEVIAFATLRGAGAIHEFDTAIAEVPEIIEAHRLFGEPDYFIRIVAVDKTHYQRLYDEVLSKLPGVRGMKSTMVMKEVIAPRPLPLLRER</sequence>
<dbReference type="RefSeq" id="WP_113905375.1">
    <property type="nucleotide sequence ID" value="NZ_QNSB01000014.1"/>
</dbReference>
<dbReference type="GO" id="GO:0043200">
    <property type="term" value="P:response to amino acid"/>
    <property type="evidence" value="ECO:0007669"/>
    <property type="project" value="TreeGrafter"/>
</dbReference>
<evidence type="ECO:0000313" key="5">
    <source>
        <dbReference type="EMBL" id="RBP69219.1"/>
    </source>
</evidence>
<dbReference type="PROSITE" id="PS50956">
    <property type="entry name" value="HTH_ASNC_2"/>
    <property type="match status" value="1"/>
</dbReference>
<dbReference type="EMBL" id="QNSB01000014">
    <property type="protein sequence ID" value="RBP69219.1"/>
    <property type="molecule type" value="Genomic_DNA"/>
</dbReference>
<dbReference type="SMART" id="SM00344">
    <property type="entry name" value="HTH_ASNC"/>
    <property type="match status" value="1"/>
</dbReference>